<dbReference type="Pfam" id="PF07796">
    <property type="entry name" value="DUF1638"/>
    <property type="match status" value="1"/>
</dbReference>
<proteinExistence type="predicted"/>
<sequence>MAPASTNFETPSLTMLWQVFHIKNIWQAFILSGSPEMGQYMTANNSIKVRFISCGIFQPELEQVLGQIQADHLFNCVFEVRYLKAGLHSDLDALKKEMVNSLNLDGDERTIFLYGSKCHPELDAILDRYPVVRFNQDNCIPLLTGENTYGKNAKTFFLTTGWILKWKEIFDSITGLDESAVRQSFGLCDRVIFKNTNIQDISEEALLELFEYTGCPIEIEDIGLDLFKKNIIGALEQVLNQCRA</sequence>
<organism evidence="2 3">
    <name type="scientific">Desulforapulum autotrophicum (strain ATCC 43914 / DSM 3382 / VKM B-1955 / HRM2)</name>
    <name type="common">Desulfobacterium autotrophicum</name>
    <dbReference type="NCBI Taxonomy" id="177437"/>
    <lineage>
        <taxon>Bacteria</taxon>
        <taxon>Pseudomonadati</taxon>
        <taxon>Thermodesulfobacteriota</taxon>
        <taxon>Desulfobacteria</taxon>
        <taxon>Desulfobacterales</taxon>
        <taxon>Desulfobacteraceae</taxon>
        <taxon>Desulforapulum</taxon>
    </lineage>
</organism>
<dbReference type="Proteomes" id="UP000000442">
    <property type="component" value="Chromosome"/>
</dbReference>
<gene>
    <name evidence="2" type="ordered locus">HRM2_17480</name>
</gene>
<keyword evidence="3" id="KW-1185">Reference proteome</keyword>
<dbReference type="AlphaFoldDB" id="C0QB53"/>
<dbReference type="InterPro" id="IPR012437">
    <property type="entry name" value="DUF1638"/>
</dbReference>
<accession>C0QB53</accession>
<dbReference type="HOGENOM" id="CLU_099367_0_0_7"/>
<name>C0QB53_DESAH</name>
<dbReference type="eggNOG" id="ENOG5032QZS">
    <property type="taxonomic scope" value="Bacteria"/>
</dbReference>
<protein>
    <recommendedName>
        <fullName evidence="1">DUF1638 domain-containing protein</fullName>
    </recommendedName>
</protein>
<evidence type="ECO:0000313" key="3">
    <source>
        <dbReference type="Proteomes" id="UP000000442"/>
    </source>
</evidence>
<dbReference type="EMBL" id="CP001087">
    <property type="protein sequence ID" value="ACN14852.1"/>
    <property type="molecule type" value="Genomic_DNA"/>
</dbReference>
<dbReference type="KEGG" id="dat:HRM2_17480"/>
<reference evidence="2 3" key="1">
    <citation type="journal article" date="2009" name="Environ. Microbiol.">
        <title>Genome sequence of Desulfobacterium autotrophicum HRM2, a marine sulfate reducer oxidizing organic carbon completely to carbon dioxide.</title>
        <authorList>
            <person name="Strittmatter A.W."/>
            <person name="Liesegang H."/>
            <person name="Rabus R."/>
            <person name="Decker I."/>
            <person name="Amann J."/>
            <person name="Andres S."/>
            <person name="Henne A."/>
            <person name="Fricke W.F."/>
            <person name="Martinez-Arias R."/>
            <person name="Bartels D."/>
            <person name="Goesmann A."/>
            <person name="Krause L."/>
            <person name="Puehler A."/>
            <person name="Klenk H.P."/>
            <person name="Richter M."/>
            <person name="Schuler M."/>
            <person name="Gloeckner F.O."/>
            <person name="Meyerdierks A."/>
            <person name="Gottschalk G."/>
            <person name="Amann R."/>
        </authorList>
    </citation>
    <scope>NUCLEOTIDE SEQUENCE [LARGE SCALE GENOMIC DNA]</scope>
    <source>
        <strain evidence="3">ATCC 43914 / DSM 3382 / HRM2</strain>
    </source>
</reference>
<evidence type="ECO:0000259" key="1">
    <source>
        <dbReference type="Pfam" id="PF07796"/>
    </source>
</evidence>
<evidence type="ECO:0000313" key="2">
    <source>
        <dbReference type="EMBL" id="ACN14852.1"/>
    </source>
</evidence>
<feature type="domain" description="DUF1638" evidence="1">
    <location>
        <begin position="83"/>
        <end position="229"/>
    </location>
</feature>